<dbReference type="PANTHER" id="PTHR12884">
    <property type="entry name" value="60S RIBOSOMAL PROTEIN L29"/>
    <property type="match status" value="1"/>
</dbReference>
<dbReference type="GO" id="GO:0022625">
    <property type="term" value="C:cytosolic large ribosomal subunit"/>
    <property type="evidence" value="ECO:0007669"/>
    <property type="project" value="TreeGrafter"/>
</dbReference>
<evidence type="ECO:0000313" key="12">
    <source>
        <dbReference type="EMBL" id="ELK31151.1"/>
    </source>
</evidence>
<sequence>MAKPRNHTMHSQFRKWHRKGIRKEIDPKFLRNTRFAKKHNKKRHVNNTHAMSTRARAAKAFVKPKGVKLRSHRGSCKLSHLVYIVHPKLGKCACVPVTKGLGYSWPKAKARLKPSLGLRLPKVPRPP</sequence>
<evidence type="ECO:0000313" key="13">
    <source>
        <dbReference type="Proteomes" id="UP000010556"/>
    </source>
</evidence>
<dbReference type="AlphaFoldDB" id="L5LYG5"/>
<protein>
    <recommendedName>
        <fullName evidence="11">60S ribosomal protein L29</fullName>
    </recommendedName>
</protein>
<evidence type="ECO:0000256" key="6">
    <source>
        <dbReference type="ARBA" id="ARBA00022553"/>
    </source>
</evidence>
<dbReference type="EMBL" id="KB106370">
    <property type="protein sequence ID" value="ELK31151.1"/>
    <property type="molecule type" value="Genomic_DNA"/>
</dbReference>
<dbReference type="InterPro" id="IPR002673">
    <property type="entry name" value="Ribosomal_eL29"/>
</dbReference>
<keyword evidence="9 11" id="KW-0687">Ribonucleoprotein</keyword>
<keyword evidence="5" id="KW-0963">Cytoplasm</keyword>
<comment type="function">
    <text evidence="10">Component of the large ribosomal subunit. The ribosome is a large ribonucleoprotein complex responsible for the synthesis of proteins in the cell.</text>
</comment>
<evidence type="ECO:0000256" key="10">
    <source>
        <dbReference type="ARBA" id="ARBA00034092"/>
    </source>
</evidence>
<keyword evidence="7 11" id="KW-0689">Ribosomal protein</keyword>
<keyword evidence="4" id="KW-0488">Methylation</keyword>
<evidence type="ECO:0000256" key="9">
    <source>
        <dbReference type="ARBA" id="ARBA00023274"/>
    </source>
</evidence>
<dbReference type="Proteomes" id="UP000010556">
    <property type="component" value="Unassembled WGS sequence"/>
</dbReference>
<dbReference type="Gene3D" id="6.10.140.1730">
    <property type="match status" value="1"/>
</dbReference>
<keyword evidence="13" id="KW-1185">Reference proteome</keyword>
<evidence type="ECO:0000256" key="8">
    <source>
        <dbReference type="ARBA" id="ARBA00022990"/>
    </source>
</evidence>
<dbReference type="PANTHER" id="PTHR12884:SF18">
    <property type="entry name" value="60S RIBOSOMAL PROTEIN L29"/>
    <property type="match status" value="1"/>
</dbReference>
<proteinExistence type="inferred from homology"/>
<evidence type="ECO:0000256" key="5">
    <source>
        <dbReference type="ARBA" id="ARBA00022490"/>
    </source>
</evidence>
<name>L5LYG5_MYODS</name>
<reference evidence="13" key="1">
    <citation type="journal article" date="2013" name="Science">
        <title>Comparative analysis of bat genomes provides insight into the evolution of flight and immunity.</title>
        <authorList>
            <person name="Zhang G."/>
            <person name="Cowled C."/>
            <person name="Shi Z."/>
            <person name="Huang Z."/>
            <person name="Bishop-Lilly K.A."/>
            <person name="Fang X."/>
            <person name="Wynne J.W."/>
            <person name="Xiong Z."/>
            <person name="Baker M.L."/>
            <person name="Zhao W."/>
            <person name="Tachedjian M."/>
            <person name="Zhu Y."/>
            <person name="Zhou P."/>
            <person name="Jiang X."/>
            <person name="Ng J."/>
            <person name="Yang L."/>
            <person name="Wu L."/>
            <person name="Xiao J."/>
            <person name="Feng Y."/>
            <person name="Chen Y."/>
            <person name="Sun X."/>
            <person name="Zhang Y."/>
            <person name="Marsh G.A."/>
            <person name="Crameri G."/>
            <person name="Broder C.C."/>
            <person name="Frey K.G."/>
            <person name="Wang L.F."/>
            <person name="Wang J."/>
        </authorList>
    </citation>
    <scope>NUCLEOTIDE SEQUENCE [LARGE SCALE GENOMIC DNA]</scope>
</reference>
<comment type="similarity">
    <text evidence="2 11">Belongs to the eukaryotic ribosomal protein eL29 family.</text>
</comment>
<accession>L5LYG5</accession>
<comment type="subcellular location">
    <subcellularLocation>
        <location evidence="1">Cytoplasm</location>
    </subcellularLocation>
</comment>
<evidence type="ECO:0000256" key="2">
    <source>
        <dbReference type="ARBA" id="ARBA00010247"/>
    </source>
</evidence>
<evidence type="ECO:0000256" key="11">
    <source>
        <dbReference type="RuleBase" id="RU364026"/>
    </source>
</evidence>
<evidence type="ECO:0000256" key="7">
    <source>
        <dbReference type="ARBA" id="ARBA00022980"/>
    </source>
</evidence>
<organism evidence="12 13">
    <name type="scientific">Myotis davidii</name>
    <name type="common">David's myotis</name>
    <dbReference type="NCBI Taxonomy" id="225400"/>
    <lineage>
        <taxon>Eukaryota</taxon>
        <taxon>Metazoa</taxon>
        <taxon>Chordata</taxon>
        <taxon>Craniata</taxon>
        <taxon>Vertebrata</taxon>
        <taxon>Euteleostomi</taxon>
        <taxon>Mammalia</taxon>
        <taxon>Eutheria</taxon>
        <taxon>Laurasiatheria</taxon>
        <taxon>Chiroptera</taxon>
        <taxon>Yangochiroptera</taxon>
        <taxon>Vespertilionidae</taxon>
        <taxon>Myotis</taxon>
    </lineage>
</organism>
<evidence type="ECO:0000256" key="1">
    <source>
        <dbReference type="ARBA" id="ARBA00004496"/>
    </source>
</evidence>
<evidence type="ECO:0000256" key="4">
    <source>
        <dbReference type="ARBA" id="ARBA00022481"/>
    </source>
</evidence>
<evidence type="ECO:0000256" key="3">
    <source>
        <dbReference type="ARBA" id="ARBA00011133"/>
    </source>
</evidence>
<dbReference type="GO" id="GO:0002181">
    <property type="term" value="P:cytoplasmic translation"/>
    <property type="evidence" value="ECO:0007669"/>
    <property type="project" value="TreeGrafter"/>
</dbReference>
<comment type="subunit">
    <text evidence="3">Component of the large ribosomal subunit.</text>
</comment>
<keyword evidence="6" id="KW-0597">Phosphoprotein</keyword>
<dbReference type="GO" id="GO:0003735">
    <property type="term" value="F:structural constituent of ribosome"/>
    <property type="evidence" value="ECO:0007669"/>
    <property type="project" value="UniProtKB-UniRule"/>
</dbReference>
<gene>
    <name evidence="12" type="ORF">MDA_GLEAN10014377</name>
</gene>
<dbReference type="Pfam" id="PF01779">
    <property type="entry name" value="Ribosomal_L29e"/>
    <property type="match status" value="1"/>
</dbReference>
<keyword evidence="8" id="KW-0007">Acetylation</keyword>